<dbReference type="PANTHER" id="PTHR30615">
    <property type="entry name" value="UNCHARACTERIZED PROTEIN YJBQ-RELATED"/>
    <property type="match status" value="1"/>
</dbReference>
<dbReference type="AlphaFoldDB" id="A0A5E6MQJ9"/>
<evidence type="ECO:0000256" key="1">
    <source>
        <dbReference type="ARBA" id="ARBA00005534"/>
    </source>
</evidence>
<dbReference type="InterPro" id="IPR035917">
    <property type="entry name" value="YjbQ-like_sf"/>
</dbReference>
<dbReference type="RefSeq" id="WP_142660841.1">
    <property type="nucleotide sequence ID" value="NZ_CABFVA020000114.1"/>
</dbReference>
<evidence type="ECO:0000313" key="2">
    <source>
        <dbReference type="EMBL" id="VVM07926.1"/>
    </source>
</evidence>
<dbReference type="InterPro" id="IPR001602">
    <property type="entry name" value="UPF0047_YjbQ-like"/>
</dbReference>
<organism evidence="2 3">
    <name type="scientific">Methylacidimicrobium tartarophylax</name>
    <dbReference type="NCBI Taxonomy" id="1041768"/>
    <lineage>
        <taxon>Bacteria</taxon>
        <taxon>Pseudomonadati</taxon>
        <taxon>Verrucomicrobiota</taxon>
        <taxon>Methylacidimicrobium</taxon>
    </lineage>
</organism>
<reference evidence="2 3" key="1">
    <citation type="submission" date="2019-09" db="EMBL/GenBank/DDBJ databases">
        <authorList>
            <person name="Cremers G."/>
        </authorList>
    </citation>
    <scope>NUCLEOTIDE SEQUENCE [LARGE SCALE GENOMIC DNA]</scope>
    <source>
        <strain evidence="2">4A</strain>
    </source>
</reference>
<sequence>MGTLLKNAHHFPAVPQAGLELGTARRAEFVNITPRLQEIVQCNGWKEGILTAFVPHTTAGITIQEGADPDVVYDILGWLERTIPWVDPSYRHGEGNTAAHIKASLLGSSIRCLLEEGRLRLGTWQAVFFCEFDGPRNRKVWVSFEPASSP</sequence>
<evidence type="ECO:0008006" key="4">
    <source>
        <dbReference type="Google" id="ProtNLM"/>
    </source>
</evidence>
<dbReference type="PANTHER" id="PTHR30615:SF8">
    <property type="entry name" value="UPF0047 PROTEIN C4A8.02C"/>
    <property type="match status" value="1"/>
</dbReference>
<dbReference type="PIRSF" id="PIRSF004681">
    <property type="entry name" value="UCP004681"/>
    <property type="match status" value="1"/>
</dbReference>
<name>A0A5E6MQJ9_9BACT</name>
<dbReference type="Proteomes" id="UP000334923">
    <property type="component" value="Unassembled WGS sequence"/>
</dbReference>
<comment type="similarity">
    <text evidence="1">Belongs to the UPF0047 family.</text>
</comment>
<accession>A0A5E6MQJ9</accession>
<dbReference type="EMBL" id="CABFVA020000114">
    <property type="protein sequence ID" value="VVM07926.1"/>
    <property type="molecule type" value="Genomic_DNA"/>
</dbReference>
<gene>
    <name evidence="2" type="ORF">MAMT_02011</name>
</gene>
<dbReference type="OrthoDB" id="9801725at2"/>
<protein>
    <recommendedName>
        <fullName evidence="4">YjbQ family protein</fullName>
    </recommendedName>
</protein>
<dbReference type="SUPFAM" id="SSF111038">
    <property type="entry name" value="YjbQ-like"/>
    <property type="match status" value="1"/>
</dbReference>
<evidence type="ECO:0000313" key="3">
    <source>
        <dbReference type="Proteomes" id="UP000334923"/>
    </source>
</evidence>
<dbReference type="NCBIfam" id="TIGR00149">
    <property type="entry name" value="TIGR00149_YjbQ"/>
    <property type="match status" value="1"/>
</dbReference>
<dbReference type="Gene3D" id="2.60.120.460">
    <property type="entry name" value="YjbQ-like"/>
    <property type="match status" value="1"/>
</dbReference>
<dbReference type="Pfam" id="PF01894">
    <property type="entry name" value="YjbQ"/>
    <property type="match status" value="1"/>
</dbReference>
<proteinExistence type="inferred from homology"/>
<keyword evidence="3" id="KW-1185">Reference proteome</keyword>